<feature type="transmembrane region" description="Helical" evidence="1">
    <location>
        <begin position="222"/>
        <end position="238"/>
    </location>
</feature>
<keyword evidence="1" id="KW-1133">Transmembrane helix</keyword>
<feature type="transmembrane region" description="Helical" evidence="1">
    <location>
        <begin position="80"/>
        <end position="98"/>
    </location>
</feature>
<dbReference type="GO" id="GO:0005783">
    <property type="term" value="C:endoplasmic reticulum"/>
    <property type="evidence" value="ECO:0007669"/>
    <property type="project" value="TreeGrafter"/>
</dbReference>
<feature type="transmembrane region" description="Helical" evidence="1">
    <location>
        <begin position="313"/>
        <end position="331"/>
    </location>
</feature>
<dbReference type="GO" id="GO:0006506">
    <property type="term" value="P:GPI anchor biosynthetic process"/>
    <property type="evidence" value="ECO:0007669"/>
    <property type="project" value="TreeGrafter"/>
</dbReference>
<feature type="transmembrane region" description="Helical" evidence="1">
    <location>
        <begin position="47"/>
        <end position="68"/>
    </location>
</feature>
<feature type="transmembrane region" description="Helical" evidence="1">
    <location>
        <begin position="110"/>
        <end position="129"/>
    </location>
</feature>
<sequence length="755" mass="85896">MANLLPLIVSCWTHYDKIVKNEHWGYPEEWFPSVSASIGDWYPARSIFQIFIACTSGPRFIMIFLFYLITNKPENLYPKIHAIIGIIRTLSVGGWVYITSTDDHFIHDVAMILYLVTTLPWMLGSISISPDNNMTLKWRKRVMFIFFGSLVPMIYYFVQHKVHHVAGAFVYWSTLTSLALTIWYFPLWSMGISGYEAFLLVTCSPFLLGIKKIRETVSSFPGIFHLLSLLGVASYMFVDPVPRLITISFGIATSNLLWTSIWLKSRNNQIQLERISLIWGLGLIMSNVIKMAWWTNNPIWPIMHKENGGRNEVGLLLGIISSLIIILLNLYNSPNLPNSPNSPKSSESSNSPNLLNDRFNKKATGSWVSAAVGLGSLMFALHSLLTDTTIISRWVYSGYPNTGPQPILSGILIITTMSLGLIISTYRKIVISFPWYVIGCVSCACLYYYPTWKGYFGGLLLSIYLMSLIPTFIRNVVQYPPGKTLFTTMMTYNIFCLAHVWVVAYAFVPAGEYMREHTDYVLFTMMALIGLMILMTLSVTYSRYPTELPISYHPEQKLITAGIWTIHFALDNDMWASEFRMRDLIKDLEIDVIDLGRIIMGNRDFTQFLAEDLKMYSDYGPGPSKHTWGCAMLSKFPIINSTHHLLPSPVGELACAIHATLDVYGKEVDVIVSHNGQEEDEEDRKLQTTELAKIMRSSNNPIIFLGIKKVGYARVSHENDVDPQLRFPSKFHGEGIRGHKYHVFNEPRYYSDSNN</sequence>
<gene>
    <name evidence="5" type="ORF">DEBURN_LOCUS4323</name>
</gene>
<dbReference type="Pfam" id="PF23226">
    <property type="entry name" value="Exo_endo_phos_PGAP2IP"/>
    <property type="match status" value="1"/>
</dbReference>
<keyword evidence="1" id="KW-0812">Transmembrane</keyword>
<evidence type="ECO:0000259" key="4">
    <source>
        <dbReference type="Pfam" id="PF23226"/>
    </source>
</evidence>
<dbReference type="SUPFAM" id="SSF56219">
    <property type="entry name" value="DNase I-like"/>
    <property type="match status" value="1"/>
</dbReference>
<feature type="transmembrane region" description="Helical" evidence="1">
    <location>
        <begin position="141"/>
        <end position="158"/>
    </location>
</feature>
<dbReference type="PANTHER" id="PTHR14859:SF1">
    <property type="entry name" value="PGAP2-INTERACTING PROTEIN"/>
    <property type="match status" value="1"/>
</dbReference>
<protein>
    <submittedName>
        <fullName evidence="5">5649_t:CDS:1</fullName>
    </submittedName>
</protein>
<dbReference type="EMBL" id="CAJVPK010000322">
    <property type="protein sequence ID" value="CAG8493926.1"/>
    <property type="molecule type" value="Genomic_DNA"/>
</dbReference>
<keyword evidence="6" id="KW-1185">Reference proteome</keyword>
<dbReference type="Pfam" id="PF23021">
    <property type="entry name" value="6TM_2nd_PGAP2IP"/>
    <property type="match status" value="1"/>
</dbReference>
<evidence type="ECO:0000259" key="2">
    <source>
        <dbReference type="Pfam" id="PF23021"/>
    </source>
</evidence>
<dbReference type="Pfam" id="PF23022">
    <property type="entry name" value="6TM_1st_PGAP2IP"/>
    <property type="match status" value="1"/>
</dbReference>
<dbReference type="OrthoDB" id="68581at2759"/>
<dbReference type="PANTHER" id="PTHR14859">
    <property type="entry name" value="CALCOFLUOR WHITE HYPERSENSITIVE PROTEIN PRECURSOR"/>
    <property type="match status" value="1"/>
</dbReference>
<feature type="transmembrane region" description="Helical" evidence="1">
    <location>
        <begin position="485"/>
        <end position="508"/>
    </location>
</feature>
<feature type="transmembrane region" description="Helical" evidence="1">
    <location>
        <begin position="367"/>
        <end position="385"/>
    </location>
</feature>
<dbReference type="InterPro" id="IPR051916">
    <property type="entry name" value="GPI-anchor_lipid_remodeler"/>
</dbReference>
<dbReference type="InterPro" id="IPR057315">
    <property type="entry name" value="Exo_endo_phos_PGAP2IP_C"/>
</dbReference>
<evidence type="ECO:0000313" key="5">
    <source>
        <dbReference type="EMBL" id="CAG8493926.1"/>
    </source>
</evidence>
<feature type="transmembrane region" description="Helical" evidence="1">
    <location>
        <begin position="192"/>
        <end position="210"/>
    </location>
</feature>
<name>A0A9N8WRA4_9GLOM</name>
<evidence type="ECO:0000313" key="6">
    <source>
        <dbReference type="Proteomes" id="UP000789706"/>
    </source>
</evidence>
<organism evidence="5 6">
    <name type="scientific">Diversispora eburnea</name>
    <dbReference type="NCBI Taxonomy" id="1213867"/>
    <lineage>
        <taxon>Eukaryota</taxon>
        <taxon>Fungi</taxon>
        <taxon>Fungi incertae sedis</taxon>
        <taxon>Mucoromycota</taxon>
        <taxon>Glomeromycotina</taxon>
        <taxon>Glomeromycetes</taxon>
        <taxon>Diversisporales</taxon>
        <taxon>Diversisporaceae</taxon>
        <taxon>Diversispora</taxon>
    </lineage>
</organism>
<dbReference type="GO" id="GO:0016020">
    <property type="term" value="C:membrane"/>
    <property type="evidence" value="ECO:0007669"/>
    <property type="project" value="GOC"/>
</dbReference>
<dbReference type="AlphaFoldDB" id="A0A9N8WRA4"/>
<dbReference type="Proteomes" id="UP000789706">
    <property type="component" value="Unassembled WGS sequence"/>
</dbReference>
<feature type="transmembrane region" description="Helical" evidence="1">
    <location>
        <begin position="275"/>
        <end position="293"/>
    </location>
</feature>
<feature type="domain" description="PGAP2IP first transmembrane" evidence="3">
    <location>
        <begin position="169"/>
        <end position="323"/>
    </location>
</feature>
<dbReference type="GO" id="GO:0031505">
    <property type="term" value="P:fungal-type cell wall organization"/>
    <property type="evidence" value="ECO:0007669"/>
    <property type="project" value="TreeGrafter"/>
</dbReference>
<dbReference type="InterPro" id="IPR036691">
    <property type="entry name" value="Endo/exonu/phosph_ase_sf"/>
</dbReference>
<feature type="transmembrane region" description="Helical" evidence="1">
    <location>
        <begin position="405"/>
        <end position="423"/>
    </location>
</feature>
<feature type="transmembrane region" description="Helical" evidence="1">
    <location>
        <begin position="520"/>
        <end position="541"/>
    </location>
</feature>
<accession>A0A9N8WRA4</accession>
<feature type="transmembrane region" description="Helical" evidence="1">
    <location>
        <begin position="430"/>
        <end position="449"/>
    </location>
</feature>
<proteinExistence type="predicted"/>
<comment type="caution">
    <text evidence="5">The sequence shown here is derived from an EMBL/GenBank/DDBJ whole genome shotgun (WGS) entry which is preliminary data.</text>
</comment>
<feature type="transmembrane region" description="Helical" evidence="1">
    <location>
        <begin position="244"/>
        <end position="263"/>
    </location>
</feature>
<feature type="domain" description="PGAP2IP second transmembrane" evidence="2">
    <location>
        <begin position="364"/>
        <end position="535"/>
    </location>
</feature>
<dbReference type="InterPro" id="IPR053912">
    <property type="entry name" value="PGAP2IP_TM_1nd"/>
</dbReference>
<dbReference type="InterPro" id="IPR053911">
    <property type="entry name" value="PGAP2IP_TM_2nd"/>
</dbReference>
<evidence type="ECO:0000259" key="3">
    <source>
        <dbReference type="Pfam" id="PF23022"/>
    </source>
</evidence>
<dbReference type="Gene3D" id="3.60.10.10">
    <property type="entry name" value="Endonuclease/exonuclease/phosphatase"/>
    <property type="match status" value="1"/>
</dbReference>
<feature type="domain" description="PGAP2IP C-terminal nuclease-like" evidence="4">
    <location>
        <begin position="556"/>
        <end position="706"/>
    </location>
</feature>
<evidence type="ECO:0000256" key="1">
    <source>
        <dbReference type="SAM" id="Phobius"/>
    </source>
</evidence>
<feature type="transmembrane region" description="Helical" evidence="1">
    <location>
        <begin position="455"/>
        <end position="473"/>
    </location>
</feature>
<keyword evidence="1" id="KW-0472">Membrane</keyword>
<reference evidence="5" key="1">
    <citation type="submission" date="2021-06" db="EMBL/GenBank/DDBJ databases">
        <authorList>
            <person name="Kallberg Y."/>
            <person name="Tangrot J."/>
            <person name="Rosling A."/>
        </authorList>
    </citation>
    <scope>NUCLEOTIDE SEQUENCE</scope>
    <source>
        <strain evidence="5">AZ414A</strain>
    </source>
</reference>